<accession>A0A6A5UFE4</accession>
<evidence type="ECO:0000256" key="3">
    <source>
        <dbReference type="ARBA" id="ARBA00022989"/>
    </source>
</evidence>
<dbReference type="SUPFAM" id="SSF144083">
    <property type="entry name" value="Magnesium transport protein CorA, transmembrane region"/>
    <property type="match status" value="1"/>
</dbReference>
<name>A0A6A5UFE4_9PLEO</name>
<dbReference type="EMBL" id="ML976979">
    <property type="protein sequence ID" value="KAF1962462.1"/>
    <property type="molecule type" value="Genomic_DNA"/>
</dbReference>
<keyword evidence="4 5" id="KW-0472">Membrane</keyword>
<proteinExistence type="predicted"/>
<reference evidence="6" key="1">
    <citation type="journal article" date="2020" name="Stud. Mycol.">
        <title>101 Dothideomycetes genomes: a test case for predicting lifestyles and emergence of pathogens.</title>
        <authorList>
            <person name="Haridas S."/>
            <person name="Albert R."/>
            <person name="Binder M."/>
            <person name="Bloem J."/>
            <person name="Labutti K."/>
            <person name="Salamov A."/>
            <person name="Andreopoulos B."/>
            <person name="Baker S."/>
            <person name="Barry K."/>
            <person name="Bills G."/>
            <person name="Bluhm B."/>
            <person name="Cannon C."/>
            <person name="Castanera R."/>
            <person name="Culley D."/>
            <person name="Daum C."/>
            <person name="Ezra D."/>
            <person name="Gonzalez J."/>
            <person name="Henrissat B."/>
            <person name="Kuo A."/>
            <person name="Liang C."/>
            <person name="Lipzen A."/>
            <person name="Lutzoni F."/>
            <person name="Magnuson J."/>
            <person name="Mondo S."/>
            <person name="Nolan M."/>
            <person name="Ohm R."/>
            <person name="Pangilinan J."/>
            <person name="Park H.-J."/>
            <person name="Ramirez L."/>
            <person name="Alfaro M."/>
            <person name="Sun H."/>
            <person name="Tritt A."/>
            <person name="Yoshinaga Y."/>
            <person name="Zwiers L.-H."/>
            <person name="Turgeon B."/>
            <person name="Goodwin S."/>
            <person name="Spatafora J."/>
            <person name="Crous P."/>
            <person name="Grigoriev I."/>
        </authorList>
    </citation>
    <scope>NUCLEOTIDE SEQUENCE</scope>
    <source>
        <strain evidence="6">CBS 675.92</strain>
    </source>
</reference>
<feature type="transmembrane region" description="Helical" evidence="5">
    <location>
        <begin position="338"/>
        <end position="361"/>
    </location>
</feature>
<dbReference type="AlphaFoldDB" id="A0A6A5UFE4"/>
<gene>
    <name evidence="6" type="ORF">CC80DRAFT_435461</name>
</gene>
<keyword evidence="3 5" id="KW-1133">Transmembrane helix</keyword>
<keyword evidence="7" id="KW-1185">Reference proteome</keyword>
<comment type="subcellular location">
    <subcellularLocation>
        <location evidence="1">Membrane</location>
        <topology evidence="1">Multi-pass membrane protein</topology>
    </subcellularLocation>
</comment>
<evidence type="ECO:0008006" key="8">
    <source>
        <dbReference type="Google" id="ProtNLM"/>
    </source>
</evidence>
<evidence type="ECO:0000256" key="4">
    <source>
        <dbReference type="ARBA" id="ARBA00023136"/>
    </source>
</evidence>
<dbReference type="OrthoDB" id="2830640at2759"/>
<evidence type="ECO:0000256" key="2">
    <source>
        <dbReference type="ARBA" id="ARBA00022692"/>
    </source>
</evidence>
<protein>
    <recommendedName>
        <fullName evidence="8">Cora-domain-containing protein</fullName>
    </recommendedName>
</protein>
<sequence length="440" mass="50629">MTTTNRVTHPVIEVLRKRHAETTWDRREVSLDTIQELKDPPSFILGDFDLTLVVAGADQIRECSEWRRVFTQQFRIPEIWWAHALKNSNGYFGHEYTRDATGSLDGCNTWFRALVKQTHEHAQEGQKDYIWYKHNIFTRWLASTSQTILLVFDPKPVVRQRLLSAPLYISSLSTSDPYWIYDCLLEDLIDLQDKAVWGIRTLVRQTEIHRNARLGAPPPDFLRLHDIARHAIHVSETLDVAVTTIKMVSACHEGHLRAWPASEGREKEKSTHALLQSKLQFYDHMLRSLRHRAASNKDRLNNEIQYAFNAVTQYDSRVTVEIGRAAQSDSAAMKTISFLTLTFFPATYVCAIFSMSFFNYSPESGKWRVSSDFWIYWVVAVPITLGTALLWKSWNKLFPPKLIGEDRRPPRGGEAAKMELHLVKEKLAHHGSVPGKDSVV</sequence>
<dbReference type="Gene3D" id="1.20.58.340">
    <property type="entry name" value="Magnesium transport protein CorA, transmembrane region"/>
    <property type="match status" value="1"/>
</dbReference>
<evidence type="ECO:0000313" key="6">
    <source>
        <dbReference type="EMBL" id="KAF1962462.1"/>
    </source>
</evidence>
<evidence type="ECO:0000313" key="7">
    <source>
        <dbReference type="Proteomes" id="UP000800035"/>
    </source>
</evidence>
<dbReference type="InterPro" id="IPR045863">
    <property type="entry name" value="CorA_TM1_TM2"/>
</dbReference>
<dbReference type="Proteomes" id="UP000800035">
    <property type="component" value="Unassembled WGS sequence"/>
</dbReference>
<organism evidence="6 7">
    <name type="scientific">Byssothecium circinans</name>
    <dbReference type="NCBI Taxonomy" id="147558"/>
    <lineage>
        <taxon>Eukaryota</taxon>
        <taxon>Fungi</taxon>
        <taxon>Dikarya</taxon>
        <taxon>Ascomycota</taxon>
        <taxon>Pezizomycotina</taxon>
        <taxon>Dothideomycetes</taxon>
        <taxon>Pleosporomycetidae</taxon>
        <taxon>Pleosporales</taxon>
        <taxon>Massarineae</taxon>
        <taxon>Massarinaceae</taxon>
        <taxon>Byssothecium</taxon>
    </lineage>
</organism>
<evidence type="ECO:0000256" key="1">
    <source>
        <dbReference type="ARBA" id="ARBA00004141"/>
    </source>
</evidence>
<evidence type="ECO:0000256" key="5">
    <source>
        <dbReference type="SAM" id="Phobius"/>
    </source>
</evidence>
<feature type="transmembrane region" description="Helical" evidence="5">
    <location>
        <begin position="373"/>
        <end position="391"/>
    </location>
</feature>
<keyword evidence="2 5" id="KW-0812">Transmembrane</keyword>
<dbReference type="GO" id="GO:0016020">
    <property type="term" value="C:membrane"/>
    <property type="evidence" value="ECO:0007669"/>
    <property type="project" value="UniProtKB-SubCell"/>
</dbReference>